<organism evidence="1 2">
    <name type="scientific">Saccharicrinis fermentans DSM 9555 = JCM 21142</name>
    <dbReference type="NCBI Taxonomy" id="869213"/>
    <lineage>
        <taxon>Bacteria</taxon>
        <taxon>Pseudomonadati</taxon>
        <taxon>Bacteroidota</taxon>
        <taxon>Bacteroidia</taxon>
        <taxon>Marinilabiliales</taxon>
        <taxon>Marinilabiliaceae</taxon>
        <taxon>Saccharicrinis</taxon>
    </lineage>
</organism>
<keyword evidence="2" id="KW-1185">Reference proteome</keyword>
<dbReference type="EMBL" id="BAMD01000035">
    <property type="protein sequence ID" value="GAF04025.1"/>
    <property type="molecule type" value="Genomic_DNA"/>
</dbReference>
<reference evidence="1 2" key="1">
    <citation type="journal article" date="2014" name="Genome Announc.">
        <title>Draft Genome Sequence of Cytophaga fermentans JCM 21142T, a Facultative Anaerobe Isolated from Marine Mud.</title>
        <authorList>
            <person name="Starns D."/>
            <person name="Oshima K."/>
            <person name="Suda W."/>
            <person name="Iino T."/>
            <person name="Yuki M."/>
            <person name="Inoue J."/>
            <person name="Kitamura K."/>
            <person name="Iida T."/>
            <person name="Darby A."/>
            <person name="Hattori M."/>
            <person name="Ohkuma M."/>
        </authorList>
    </citation>
    <scope>NUCLEOTIDE SEQUENCE [LARGE SCALE GENOMIC DNA]</scope>
    <source>
        <strain evidence="1 2">JCM 21142</strain>
    </source>
</reference>
<evidence type="ECO:0000313" key="1">
    <source>
        <dbReference type="EMBL" id="GAF04025.1"/>
    </source>
</evidence>
<sequence>MNKTQFGDILKQPESLNKDTLRGIKEIIDEYPFFQIGRMLWLKNLHKLDNIKYNSELKNSAAYIPDRSKLFQLINAIGQTVSETKQAETVENKMIPEVVEHDSSKEAEEHSKDKQSSLTLTDNYLNASDDFSDDDGTIYNFAAKQKVPAEEKNEVQDIVLPAADLLDYEMSSSSGYTLPSIEEVKDVHSEDNRSFSDWLHIMHYSSPPKKTEEPERKNKGMELIDNFLNSNPQIVPDPAKKPKEVDLAEKSTHTQDDILTETLAKIHIKQGHKNKAIAIFEKLRLKYPEKSVYFARRIKELKEN</sequence>
<dbReference type="RefSeq" id="WP_027473596.1">
    <property type="nucleotide sequence ID" value="NZ_BAMD01000035.1"/>
</dbReference>
<dbReference type="AlphaFoldDB" id="W7XZC1"/>
<proteinExistence type="predicted"/>
<gene>
    <name evidence="1" type="ORF">JCM21142_72718</name>
</gene>
<dbReference type="OrthoDB" id="594666at2"/>
<dbReference type="Proteomes" id="UP000019402">
    <property type="component" value="Unassembled WGS sequence"/>
</dbReference>
<name>W7XZC1_9BACT</name>
<comment type="caution">
    <text evidence="1">The sequence shown here is derived from an EMBL/GenBank/DDBJ whole genome shotgun (WGS) entry which is preliminary data.</text>
</comment>
<evidence type="ECO:0000313" key="2">
    <source>
        <dbReference type="Proteomes" id="UP000019402"/>
    </source>
</evidence>
<evidence type="ECO:0008006" key="3">
    <source>
        <dbReference type="Google" id="ProtNLM"/>
    </source>
</evidence>
<dbReference type="eggNOG" id="ENOG50336UI">
    <property type="taxonomic scope" value="Bacteria"/>
</dbReference>
<accession>W7XZC1</accession>
<dbReference type="STRING" id="869213.GCA_000517085_04365"/>
<protein>
    <recommendedName>
        <fullName evidence="3">Tetratricopeptide repeat protein</fullName>
    </recommendedName>
</protein>